<reference evidence="2" key="1">
    <citation type="journal article" date="2019" name="Environ. Microbiol.">
        <title>Fungal ecological strategies reflected in gene transcription - a case study of two litter decomposers.</title>
        <authorList>
            <person name="Barbi F."/>
            <person name="Kohler A."/>
            <person name="Barry K."/>
            <person name="Baskaran P."/>
            <person name="Daum C."/>
            <person name="Fauchery L."/>
            <person name="Ihrmark K."/>
            <person name="Kuo A."/>
            <person name="LaButti K."/>
            <person name="Lipzen A."/>
            <person name="Morin E."/>
            <person name="Grigoriev I.V."/>
            <person name="Henrissat B."/>
            <person name="Lindahl B."/>
            <person name="Martin F."/>
        </authorList>
    </citation>
    <scope>NUCLEOTIDE SEQUENCE</scope>
    <source>
        <strain evidence="2">JB14</strain>
    </source>
</reference>
<sequence length="51" mass="5833">MPRFSNFAVVFSMLLFIQASMMTVQAMPSSERRTAAPRMCVFQDKLFARAN</sequence>
<accession>A0A6A4GPZ2</accession>
<feature type="chain" id="PRO_5025654500" evidence="1">
    <location>
        <begin position="27"/>
        <end position="51"/>
    </location>
</feature>
<gene>
    <name evidence="2" type="ORF">BT96DRAFT_927620</name>
</gene>
<feature type="non-terminal residue" evidence="2">
    <location>
        <position position="51"/>
    </location>
</feature>
<evidence type="ECO:0000313" key="2">
    <source>
        <dbReference type="EMBL" id="KAE9387413.1"/>
    </source>
</evidence>
<dbReference type="Proteomes" id="UP000799118">
    <property type="component" value="Unassembled WGS sequence"/>
</dbReference>
<keyword evidence="3" id="KW-1185">Reference proteome</keyword>
<dbReference type="AlphaFoldDB" id="A0A6A4GPZ2"/>
<feature type="signal peptide" evidence="1">
    <location>
        <begin position="1"/>
        <end position="26"/>
    </location>
</feature>
<organism evidence="2 3">
    <name type="scientific">Gymnopus androsaceus JB14</name>
    <dbReference type="NCBI Taxonomy" id="1447944"/>
    <lineage>
        <taxon>Eukaryota</taxon>
        <taxon>Fungi</taxon>
        <taxon>Dikarya</taxon>
        <taxon>Basidiomycota</taxon>
        <taxon>Agaricomycotina</taxon>
        <taxon>Agaricomycetes</taxon>
        <taxon>Agaricomycetidae</taxon>
        <taxon>Agaricales</taxon>
        <taxon>Marasmiineae</taxon>
        <taxon>Omphalotaceae</taxon>
        <taxon>Gymnopus</taxon>
    </lineage>
</organism>
<proteinExistence type="predicted"/>
<evidence type="ECO:0000256" key="1">
    <source>
        <dbReference type="SAM" id="SignalP"/>
    </source>
</evidence>
<dbReference type="EMBL" id="ML769802">
    <property type="protein sequence ID" value="KAE9387413.1"/>
    <property type="molecule type" value="Genomic_DNA"/>
</dbReference>
<name>A0A6A4GPZ2_9AGAR</name>
<keyword evidence="1" id="KW-0732">Signal</keyword>
<protein>
    <submittedName>
        <fullName evidence="2">Uncharacterized protein</fullName>
    </submittedName>
</protein>
<evidence type="ECO:0000313" key="3">
    <source>
        <dbReference type="Proteomes" id="UP000799118"/>
    </source>
</evidence>